<dbReference type="InterPro" id="IPR036005">
    <property type="entry name" value="Creatinase/aminopeptidase-like"/>
</dbReference>
<evidence type="ECO:0000259" key="1">
    <source>
        <dbReference type="Pfam" id="PF00557"/>
    </source>
</evidence>
<dbReference type="Pfam" id="PF00557">
    <property type="entry name" value="Peptidase_M24"/>
    <property type="match status" value="1"/>
</dbReference>
<reference evidence="2 3" key="1">
    <citation type="submission" date="2018-05" db="EMBL/GenBank/DDBJ databases">
        <title>Genomic Encyclopedia of Type Strains, Phase IV (KMG-IV): sequencing the most valuable type-strain genomes for metagenomic binning, comparative biology and taxonomic classification.</title>
        <authorList>
            <person name="Goeker M."/>
        </authorList>
    </citation>
    <scope>NUCLEOTIDE SEQUENCE [LARGE SCALE GENOMIC DNA]</scope>
    <source>
        <strain evidence="2 3">DSM 19792</strain>
    </source>
</reference>
<feature type="domain" description="Peptidase M24" evidence="1">
    <location>
        <begin position="9"/>
        <end position="220"/>
    </location>
</feature>
<gene>
    <name evidence="2" type="ORF">DFR42_10129</name>
</gene>
<accession>A0A318JDB0</accession>
<comment type="caution">
    <text evidence="2">The sequence shown here is derived from an EMBL/GenBank/DDBJ whole genome shotgun (WGS) entry which is preliminary data.</text>
</comment>
<dbReference type="AlphaFoldDB" id="A0A318JDB0"/>
<dbReference type="RefSeq" id="WP_211324098.1">
    <property type="nucleotide sequence ID" value="NZ_QJKB01000001.1"/>
</dbReference>
<evidence type="ECO:0000313" key="3">
    <source>
        <dbReference type="Proteomes" id="UP000247792"/>
    </source>
</evidence>
<dbReference type="InterPro" id="IPR000994">
    <property type="entry name" value="Pept_M24"/>
</dbReference>
<dbReference type="PANTHER" id="PTHR46112">
    <property type="entry name" value="AMINOPEPTIDASE"/>
    <property type="match status" value="1"/>
</dbReference>
<protein>
    <submittedName>
        <fullName evidence="2">Metallopeptidase family M24</fullName>
    </submittedName>
</protein>
<dbReference type="EMBL" id="QJKB01000001">
    <property type="protein sequence ID" value="PXX46466.1"/>
    <property type="molecule type" value="Genomic_DNA"/>
</dbReference>
<name>A0A318JDB0_9BURK</name>
<dbReference type="Gene3D" id="3.90.230.10">
    <property type="entry name" value="Creatinase/methionine aminopeptidase superfamily"/>
    <property type="match status" value="1"/>
</dbReference>
<keyword evidence="3" id="KW-1185">Reference proteome</keyword>
<dbReference type="Proteomes" id="UP000247792">
    <property type="component" value="Unassembled WGS sequence"/>
</dbReference>
<organism evidence="2 3">
    <name type="scientific">Undibacterium pigrum</name>
    <dbReference type="NCBI Taxonomy" id="401470"/>
    <lineage>
        <taxon>Bacteria</taxon>
        <taxon>Pseudomonadati</taxon>
        <taxon>Pseudomonadota</taxon>
        <taxon>Betaproteobacteria</taxon>
        <taxon>Burkholderiales</taxon>
        <taxon>Oxalobacteraceae</taxon>
        <taxon>Undibacterium</taxon>
    </lineage>
</organism>
<dbReference type="PANTHER" id="PTHR46112:SF2">
    <property type="entry name" value="XAA-PRO AMINOPEPTIDASE P-RELATED"/>
    <property type="match status" value="1"/>
</dbReference>
<proteinExistence type="predicted"/>
<evidence type="ECO:0000313" key="2">
    <source>
        <dbReference type="EMBL" id="PXX46466.1"/>
    </source>
</evidence>
<dbReference type="CDD" id="cd01066">
    <property type="entry name" value="APP_MetAP"/>
    <property type="match status" value="1"/>
</dbReference>
<dbReference type="SUPFAM" id="SSF55920">
    <property type="entry name" value="Creatinase/aminopeptidase"/>
    <property type="match status" value="1"/>
</dbReference>
<dbReference type="InterPro" id="IPR050659">
    <property type="entry name" value="Peptidase_M24B"/>
</dbReference>
<sequence length="234" mass="26458">MPTASQIAKHREVQNAAKTVLARLASMITADDSEQSIADKAYAMLCESGYADTWYHQCPALVLLGSRSCVSISGSDYQPGDEVVGKANLISVDLSPSHQEYWGDCARSFAVENGRVTTTPQLLEFRNGLCFQQHLHAQMLETVTPKTTFGQLFDWANLRIRQNGFVNLDYRNNVGHSIVTDRDDRQYIHSDNKLELGEISFFSFEPFIRLKGGKWGFKHEGIFYFNEHGRLEEL</sequence>